<feature type="domain" description="Glycosyl hydrolase family 13 catalytic" evidence="13">
    <location>
        <begin position="40"/>
        <end position="147"/>
    </location>
</feature>
<dbReference type="InterPro" id="IPR015340">
    <property type="entry name" value="A_amylase_C_dom"/>
</dbReference>
<keyword evidence="6" id="KW-0732">Signal</keyword>
<reference evidence="15" key="2">
    <citation type="submission" date="2021-10" db="EMBL/GenBank/DDBJ databases">
        <title>Phylogenomics reveals ancestral predisposition of the termite-cultivated fungus Termitomyces towards a domesticated lifestyle.</title>
        <authorList>
            <person name="Auxier B."/>
            <person name="Grum-Grzhimaylo A."/>
            <person name="Cardenas M.E."/>
            <person name="Lodge J.D."/>
            <person name="Laessoe T."/>
            <person name="Pedersen O."/>
            <person name="Smith M.E."/>
            <person name="Kuyper T.W."/>
            <person name="Franco-Molano E.A."/>
            <person name="Baroni T.J."/>
            <person name="Aanen D.K."/>
        </authorList>
    </citation>
    <scope>NUCLEOTIDE SEQUENCE</scope>
    <source>
        <strain evidence="15">D49</strain>
    </source>
</reference>
<dbReference type="Proteomes" id="UP000717328">
    <property type="component" value="Unassembled WGS sequence"/>
</dbReference>
<keyword evidence="16" id="KW-1185">Reference proteome</keyword>
<feature type="domain" description="Alpha-amylase" evidence="14">
    <location>
        <begin position="192"/>
        <end position="262"/>
    </location>
</feature>
<dbReference type="InterPro" id="IPR013780">
    <property type="entry name" value="Glyco_hydro_b"/>
</dbReference>
<evidence type="ECO:0000256" key="6">
    <source>
        <dbReference type="ARBA" id="ARBA00022729"/>
    </source>
</evidence>
<dbReference type="InterPro" id="IPR017853">
    <property type="entry name" value="GH"/>
</dbReference>
<evidence type="ECO:0000256" key="3">
    <source>
        <dbReference type="ARBA" id="ARBA00008061"/>
    </source>
</evidence>
<dbReference type="EC" id="3.2.1.1" evidence="4"/>
<dbReference type="OrthoDB" id="204980at2759"/>
<keyword evidence="5" id="KW-0479">Metal-binding</keyword>
<dbReference type="SUPFAM" id="SSF51445">
    <property type="entry name" value="(Trans)glycosidases"/>
    <property type="match status" value="1"/>
</dbReference>
<dbReference type="Gene3D" id="3.20.20.80">
    <property type="entry name" value="Glycosidases"/>
    <property type="match status" value="1"/>
</dbReference>
<evidence type="ECO:0000256" key="1">
    <source>
        <dbReference type="ARBA" id="ARBA00000548"/>
    </source>
</evidence>
<evidence type="ECO:0000256" key="10">
    <source>
        <dbReference type="ARBA" id="ARBA00023180"/>
    </source>
</evidence>
<keyword evidence="12" id="KW-0326">Glycosidase</keyword>
<dbReference type="GO" id="GO:0005509">
    <property type="term" value="F:calcium ion binding"/>
    <property type="evidence" value="ECO:0007669"/>
    <property type="project" value="InterPro"/>
</dbReference>
<keyword evidence="7" id="KW-0378">Hydrolase</keyword>
<evidence type="ECO:0000256" key="12">
    <source>
        <dbReference type="ARBA" id="ARBA00023295"/>
    </source>
</evidence>
<evidence type="ECO:0000259" key="14">
    <source>
        <dbReference type="Pfam" id="PF09260"/>
    </source>
</evidence>
<evidence type="ECO:0000313" key="15">
    <source>
        <dbReference type="EMBL" id="KAG5652837.1"/>
    </source>
</evidence>
<keyword evidence="8" id="KW-0106">Calcium</keyword>
<evidence type="ECO:0000259" key="13">
    <source>
        <dbReference type="Pfam" id="PF00128"/>
    </source>
</evidence>
<gene>
    <name evidence="15" type="ORF">H0H81_003461</name>
</gene>
<evidence type="ECO:0000256" key="9">
    <source>
        <dbReference type="ARBA" id="ARBA00023157"/>
    </source>
</evidence>
<dbReference type="InterPro" id="IPR006047">
    <property type="entry name" value="GH13_cat_dom"/>
</dbReference>
<keyword evidence="10" id="KW-0325">Glycoprotein</keyword>
<reference evidence="15" key="1">
    <citation type="submission" date="2021-02" db="EMBL/GenBank/DDBJ databases">
        <authorList>
            <person name="Nieuwenhuis M."/>
            <person name="Van De Peppel L.J.J."/>
        </authorList>
    </citation>
    <scope>NUCLEOTIDE SEQUENCE</scope>
    <source>
        <strain evidence="15">D49</strain>
    </source>
</reference>
<dbReference type="Gene3D" id="2.60.40.1180">
    <property type="entry name" value="Golgi alpha-mannosidase II"/>
    <property type="match status" value="1"/>
</dbReference>
<sequence length="262" mass="28515">MNQWIQNLVGQYKVDGLRIDTAKHIRKDFWPAFVQSAGVFSIGEVLDGVLEYPTWFPLTAAFTSPSGNMSALAMSAIQAQQQYKNGAFLSGAFLENHDQPRFQSLTQDQALVRNAMMWPFLQDGIPILYYGQEQGYTGGSDPSNRESLWQTSYDTSKPLVGHVKSLNAARKAAMNANSNYTKSPMTFIQQPDKATLAISKPPLVGLFTNVGSKSEATTMWMIPGSSGLFNGGERVTDVLSCKTVTAAADGGLSIKAENGMPQ</sequence>
<evidence type="ECO:0000313" key="16">
    <source>
        <dbReference type="Proteomes" id="UP000717328"/>
    </source>
</evidence>
<keyword evidence="9" id="KW-1015">Disulfide bond</keyword>
<comment type="catalytic activity">
    <reaction evidence="1">
        <text>Endohydrolysis of (1-&gt;4)-alpha-D-glucosidic linkages in polysaccharides containing three or more (1-&gt;4)-alpha-linked D-glucose units.</text>
        <dbReference type="EC" id="3.2.1.1"/>
    </reaction>
</comment>
<dbReference type="AlphaFoldDB" id="A0A9P7GTG8"/>
<dbReference type="GO" id="GO:0016052">
    <property type="term" value="P:carbohydrate catabolic process"/>
    <property type="evidence" value="ECO:0007669"/>
    <property type="project" value="InterPro"/>
</dbReference>
<feature type="non-terminal residue" evidence="15">
    <location>
        <position position="262"/>
    </location>
</feature>
<evidence type="ECO:0000256" key="5">
    <source>
        <dbReference type="ARBA" id="ARBA00022723"/>
    </source>
</evidence>
<comment type="similarity">
    <text evidence="3">Belongs to the glycosyl hydrolase 13 family.</text>
</comment>
<dbReference type="SUPFAM" id="SSF51011">
    <property type="entry name" value="Glycosyl hydrolase domain"/>
    <property type="match status" value="1"/>
</dbReference>
<protein>
    <recommendedName>
        <fullName evidence="4">alpha-amylase</fullName>
        <ecNumber evidence="4">3.2.1.1</ecNumber>
    </recommendedName>
</protein>
<evidence type="ECO:0000256" key="11">
    <source>
        <dbReference type="ARBA" id="ARBA00023277"/>
    </source>
</evidence>
<name>A0A9P7GTG8_9AGAR</name>
<dbReference type="Pfam" id="PF09260">
    <property type="entry name" value="A_amylase_dom_C"/>
    <property type="match status" value="1"/>
</dbReference>
<dbReference type="PANTHER" id="PTHR10357:SF215">
    <property type="entry name" value="ALPHA-AMYLASE 1"/>
    <property type="match status" value="1"/>
</dbReference>
<dbReference type="Pfam" id="PF00128">
    <property type="entry name" value="Alpha-amylase"/>
    <property type="match status" value="1"/>
</dbReference>
<dbReference type="GO" id="GO:0004556">
    <property type="term" value="F:alpha-amylase activity"/>
    <property type="evidence" value="ECO:0007669"/>
    <property type="project" value="UniProtKB-EC"/>
</dbReference>
<organism evidence="15 16">
    <name type="scientific">Sphagnurus paluster</name>
    <dbReference type="NCBI Taxonomy" id="117069"/>
    <lineage>
        <taxon>Eukaryota</taxon>
        <taxon>Fungi</taxon>
        <taxon>Dikarya</taxon>
        <taxon>Basidiomycota</taxon>
        <taxon>Agaricomycotina</taxon>
        <taxon>Agaricomycetes</taxon>
        <taxon>Agaricomycetidae</taxon>
        <taxon>Agaricales</taxon>
        <taxon>Tricholomatineae</taxon>
        <taxon>Lyophyllaceae</taxon>
        <taxon>Sphagnurus</taxon>
    </lineage>
</organism>
<evidence type="ECO:0000256" key="7">
    <source>
        <dbReference type="ARBA" id="ARBA00022801"/>
    </source>
</evidence>
<proteinExistence type="inferred from homology"/>
<comment type="caution">
    <text evidence="15">The sequence shown here is derived from an EMBL/GenBank/DDBJ whole genome shotgun (WGS) entry which is preliminary data.</text>
</comment>
<evidence type="ECO:0000256" key="4">
    <source>
        <dbReference type="ARBA" id="ARBA00012595"/>
    </source>
</evidence>
<dbReference type="EMBL" id="JABCKI010000094">
    <property type="protein sequence ID" value="KAG5652837.1"/>
    <property type="molecule type" value="Genomic_DNA"/>
</dbReference>
<comment type="cofactor">
    <cofactor evidence="2">
        <name>Ca(2+)</name>
        <dbReference type="ChEBI" id="CHEBI:29108"/>
    </cofactor>
</comment>
<evidence type="ECO:0000256" key="2">
    <source>
        <dbReference type="ARBA" id="ARBA00001913"/>
    </source>
</evidence>
<dbReference type="PANTHER" id="PTHR10357">
    <property type="entry name" value="ALPHA-AMYLASE FAMILY MEMBER"/>
    <property type="match status" value="1"/>
</dbReference>
<evidence type="ECO:0000256" key="8">
    <source>
        <dbReference type="ARBA" id="ARBA00022837"/>
    </source>
</evidence>
<accession>A0A9P7GTG8</accession>
<keyword evidence="11" id="KW-0119">Carbohydrate metabolism</keyword>